<gene>
    <name evidence="1" type="ORF">B0A49_11062</name>
</gene>
<evidence type="ECO:0000313" key="1">
    <source>
        <dbReference type="EMBL" id="TKA52541.1"/>
    </source>
</evidence>
<reference evidence="1 2" key="1">
    <citation type="submission" date="2017-03" db="EMBL/GenBank/DDBJ databases">
        <title>Genomes of endolithic fungi from Antarctica.</title>
        <authorList>
            <person name="Coleine C."/>
            <person name="Masonjones S."/>
            <person name="Stajich J.E."/>
        </authorList>
    </citation>
    <scope>NUCLEOTIDE SEQUENCE [LARGE SCALE GENOMIC DNA]</scope>
    <source>
        <strain evidence="1 2">CCFEE 5187</strain>
    </source>
</reference>
<proteinExistence type="predicted"/>
<dbReference type="EMBL" id="NAJN01002450">
    <property type="protein sequence ID" value="TKA52541.1"/>
    <property type="molecule type" value="Genomic_DNA"/>
</dbReference>
<protein>
    <submittedName>
        <fullName evidence="1">Uncharacterized protein</fullName>
    </submittedName>
</protein>
<comment type="caution">
    <text evidence="1">The sequence shown here is derived from an EMBL/GenBank/DDBJ whole genome shotgun (WGS) entry which is preliminary data.</text>
</comment>
<evidence type="ECO:0000313" key="2">
    <source>
        <dbReference type="Proteomes" id="UP000308768"/>
    </source>
</evidence>
<accession>A0A4U0VSI0</accession>
<dbReference type="Proteomes" id="UP000308768">
    <property type="component" value="Unassembled WGS sequence"/>
</dbReference>
<organism evidence="1 2">
    <name type="scientific">Cryomyces minteri</name>
    <dbReference type="NCBI Taxonomy" id="331657"/>
    <lineage>
        <taxon>Eukaryota</taxon>
        <taxon>Fungi</taxon>
        <taxon>Dikarya</taxon>
        <taxon>Ascomycota</taxon>
        <taxon>Pezizomycotina</taxon>
        <taxon>Dothideomycetes</taxon>
        <taxon>Dothideomycetes incertae sedis</taxon>
        <taxon>Cryomyces</taxon>
    </lineage>
</organism>
<dbReference type="OrthoDB" id="4415650at2759"/>
<sequence>MPSSDFPVVFTIDGSSRHEIIMINPGLSVADLASKIQELASSSPNCEEFMSKYKKKGAAERVTNITVKWAAEGRDPSIFPKQTKLTEGNMEAVLNMIARMPGADVIDVKMQKAASEEDEKKEGGEKK</sequence>
<dbReference type="AlphaFoldDB" id="A0A4U0VSI0"/>
<keyword evidence="2" id="KW-1185">Reference proteome</keyword>
<name>A0A4U0VSI0_9PEZI</name>